<dbReference type="InterPro" id="IPR037135">
    <property type="entry name" value="DUF1653-like_dom_sf"/>
</dbReference>
<dbReference type="AlphaFoldDB" id="A0A1F6Y5T6"/>
<name>A0A1F6Y5T6_9BACT</name>
<gene>
    <name evidence="2" type="ORF">A3I23_00305</name>
</gene>
<dbReference type="Gene3D" id="2.30.30.320">
    <property type="entry name" value="DUF1653-like domain"/>
    <property type="match status" value="1"/>
</dbReference>
<evidence type="ECO:0000313" key="3">
    <source>
        <dbReference type="Proteomes" id="UP000177693"/>
    </source>
</evidence>
<organism evidence="2 3">
    <name type="scientific">Candidatus Nomurabacteria bacterium RIFCSPLOWO2_02_FULL_40_67</name>
    <dbReference type="NCBI Taxonomy" id="1801787"/>
    <lineage>
        <taxon>Bacteria</taxon>
        <taxon>Candidatus Nomuraibacteriota</taxon>
    </lineage>
</organism>
<accession>A0A1F6Y5T6</accession>
<dbReference type="Proteomes" id="UP000177693">
    <property type="component" value="Unassembled WGS sequence"/>
</dbReference>
<evidence type="ECO:0000259" key="1">
    <source>
        <dbReference type="Pfam" id="PF07866"/>
    </source>
</evidence>
<protein>
    <recommendedName>
        <fullName evidence="1">DUF1653 domain-containing protein</fullName>
    </recommendedName>
</protein>
<comment type="caution">
    <text evidence="2">The sequence shown here is derived from an EMBL/GenBank/DDBJ whole genome shotgun (WGS) entry which is preliminary data.</text>
</comment>
<dbReference type="Pfam" id="PF07866">
    <property type="entry name" value="DUF1653"/>
    <property type="match status" value="1"/>
</dbReference>
<proteinExistence type="predicted"/>
<reference evidence="2 3" key="1">
    <citation type="journal article" date="2016" name="Nat. Commun.">
        <title>Thousands of microbial genomes shed light on interconnected biogeochemical processes in an aquifer system.</title>
        <authorList>
            <person name="Anantharaman K."/>
            <person name="Brown C.T."/>
            <person name="Hug L.A."/>
            <person name="Sharon I."/>
            <person name="Castelle C.J."/>
            <person name="Probst A.J."/>
            <person name="Thomas B.C."/>
            <person name="Singh A."/>
            <person name="Wilkins M.J."/>
            <person name="Karaoz U."/>
            <person name="Brodie E.L."/>
            <person name="Williams K.H."/>
            <person name="Hubbard S.S."/>
            <person name="Banfield J.F."/>
        </authorList>
    </citation>
    <scope>NUCLEOTIDE SEQUENCE [LARGE SCALE GENOMIC DNA]</scope>
</reference>
<feature type="domain" description="DUF1653" evidence="1">
    <location>
        <begin position="6"/>
        <end position="70"/>
    </location>
</feature>
<dbReference type="EMBL" id="MFVL01000013">
    <property type="protein sequence ID" value="OGJ01706.1"/>
    <property type="molecule type" value="Genomic_DNA"/>
</dbReference>
<evidence type="ECO:0000313" key="2">
    <source>
        <dbReference type="EMBL" id="OGJ01706.1"/>
    </source>
</evidence>
<dbReference type="InterPro" id="IPR023387">
    <property type="entry name" value="DUF1653-like_dom"/>
</dbReference>
<sequence>MEIKLGKYKHFKGHLCKVIGVARHSEDPEKEFVVYEHAYEDGKMQLWIRPKEMFLENVEVNGQKVPRFKYLGE</sequence>